<dbReference type="EMBL" id="JACIEM010000005">
    <property type="protein sequence ID" value="MBB4004608.1"/>
    <property type="molecule type" value="Genomic_DNA"/>
</dbReference>
<comment type="caution">
    <text evidence="1">The sequence shown here is derived from an EMBL/GenBank/DDBJ whole genome shotgun (WGS) entry which is preliminary data.</text>
</comment>
<sequence>MATHDLRLAERIAHQVAFLEDGEIVEQGPPDRMFRHPSDPRTVRFVRTLTGT</sequence>
<organism evidence="1 2">
    <name type="scientific">Aurantimonas endophytica</name>
    <dbReference type="NCBI Taxonomy" id="1522175"/>
    <lineage>
        <taxon>Bacteria</taxon>
        <taxon>Pseudomonadati</taxon>
        <taxon>Pseudomonadota</taxon>
        <taxon>Alphaproteobacteria</taxon>
        <taxon>Hyphomicrobiales</taxon>
        <taxon>Aurantimonadaceae</taxon>
        <taxon>Aurantimonas</taxon>
    </lineage>
</organism>
<accession>A0A7W6MR45</accession>
<dbReference type="Gene3D" id="3.40.50.300">
    <property type="entry name" value="P-loop containing nucleotide triphosphate hydrolases"/>
    <property type="match status" value="1"/>
</dbReference>
<reference evidence="1 2" key="1">
    <citation type="submission" date="2020-08" db="EMBL/GenBank/DDBJ databases">
        <title>Genomic Encyclopedia of Type Strains, Phase IV (KMG-IV): sequencing the most valuable type-strain genomes for metagenomic binning, comparative biology and taxonomic classification.</title>
        <authorList>
            <person name="Goeker M."/>
        </authorList>
    </citation>
    <scope>NUCLEOTIDE SEQUENCE [LARGE SCALE GENOMIC DNA]</scope>
    <source>
        <strain evidence="1 2">DSM 103570</strain>
    </source>
</reference>
<dbReference type="RefSeq" id="WP_183210220.1">
    <property type="nucleotide sequence ID" value="NZ_JAAAMM010000005.1"/>
</dbReference>
<evidence type="ECO:0000313" key="2">
    <source>
        <dbReference type="Proteomes" id="UP000588647"/>
    </source>
</evidence>
<dbReference type="InterPro" id="IPR027417">
    <property type="entry name" value="P-loop_NTPase"/>
</dbReference>
<proteinExistence type="predicted"/>
<dbReference type="Proteomes" id="UP000588647">
    <property type="component" value="Unassembled WGS sequence"/>
</dbReference>
<dbReference type="AlphaFoldDB" id="A0A7W6MR45"/>
<dbReference type="SUPFAM" id="SSF52540">
    <property type="entry name" value="P-loop containing nucleoside triphosphate hydrolases"/>
    <property type="match status" value="1"/>
</dbReference>
<protein>
    <submittedName>
        <fullName evidence="1">ABC-type polar amino acid transport system ATPase subunit</fullName>
    </submittedName>
</protein>
<keyword evidence="2" id="KW-1185">Reference proteome</keyword>
<evidence type="ECO:0000313" key="1">
    <source>
        <dbReference type="EMBL" id="MBB4004608.1"/>
    </source>
</evidence>
<name>A0A7W6MR45_9HYPH</name>
<gene>
    <name evidence="1" type="ORF">GGR03_003703</name>
</gene>